<gene>
    <name evidence="1" type="ORF">GM920_01180</name>
</gene>
<protein>
    <submittedName>
        <fullName evidence="1">Uncharacterized protein</fullName>
    </submittedName>
</protein>
<accession>A0ABR6EQK8</accession>
<name>A0ABR6EQK8_9SPHI</name>
<dbReference type="RefSeq" id="WP_182952783.1">
    <property type="nucleotide sequence ID" value="NZ_WNXC01000001.1"/>
</dbReference>
<reference evidence="1 2" key="1">
    <citation type="submission" date="2019-11" db="EMBL/GenBank/DDBJ databases">
        <title>Description of Pedobacter sp. LMG 31462T.</title>
        <authorList>
            <person name="Carlier A."/>
            <person name="Qi S."/>
            <person name="Vandamme P."/>
        </authorList>
    </citation>
    <scope>NUCLEOTIDE SEQUENCE [LARGE SCALE GENOMIC DNA]</scope>
    <source>
        <strain evidence="1 2">LMG 31462</strain>
    </source>
</reference>
<sequence>MSFYNSPRRLFIQTLPILTVFLVLFVPRGTAQVKSRTSFFLYDSKESPVDNRKVLVAASPILKLIDQAARTSPLAFVWQLNADTLVKSGDIFRELIEFDGADATFRKAMVIDTVTLKKSSKADYDVKQNFYTFSTSLATYDISQQKGKPILIFLNPATKDQQYFKVFLDKAGKNILKIQSLSTKRIYLPTAFEGPMISL</sequence>
<comment type="caution">
    <text evidence="1">The sequence shown here is derived from an EMBL/GenBank/DDBJ whole genome shotgun (WGS) entry which is preliminary data.</text>
</comment>
<dbReference type="Proteomes" id="UP000636110">
    <property type="component" value="Unassembled WGS sequence"/>
</dbReference>
<evidence type="ECO:0000313" key="2">
    <source>
        <dbReference type="Proteomes" id="UP000636110"/>
    </source>
</evidence>
<keyword evidence="2" id="KW-1185">Reference proteome</keyword>
<organism evidence="1 2">
    <name type="scientific">Pedobacter gandavensis</name>
    <dbReference type="NCBI Taxonomy" id="2679963"/>
    <lineage>
        <taxon>Bacteria</taxon>
        <taxon>Pseudomonadati</taxon>
        <taxon>Bacteroidota</taxon>
        <taxon>Sphingobacteriia</taxon>
        <taxon>Sphingobacteriales</taxon>
        <taxon>Sphingobacteriaceae</taxon>
        <taxon>Pedobacter</taxon>
    </lineage>
</organism>
<proteinExistence type="predicted"/>
<dbReference type="EMBL" id="WNXC01000001">
    <property type="protein sequence ID" value="MBB2147512.1"/>
    <property type="molecule type" value="Genomic_DNA"/>
</dbReference>
<evidence type="ECO:0000313" key="1">
    <source>
        <dbReference type="EMBL" id="MBB2147512.1"/>
    </source>
</evidence>